<evidence type="ECO:0000256" key="2">
    <source>
        <dbReference type="ARBA" id="ARBA00022475"/>
    </source>
</evidence>
<proteinExistence type="predicted"/>
<keyword evidence="4" id="KW-0808">Transferase</keyword>
<organism evidence="9 10">
    <name type="scientific">Candidatus Gottesmanbacteria bacterium RIFCSPLOWO2_01_FULL_49_10</name>
    <dbReference type="NCBI Taxonomy" id="1798396"/>
    <lineage>
        <taxon>Bacteria</taxon>
        <taxon>Candidatus Gottesmaniibacteriota</taxon>
    </lineage>
</organism>
<dbReference type="PANTHER" id="PTHR33908">
    <property type="entry name" value="MANNOSYLTRANSFERASE YKCB-RELATED"/>
    <property type="match status" value="1"/>
</dbReference>
<feature type="transmembrane region" description="Helical" evidence="8">
    <location>
        <begin position="171"/>
        <end position="204"/>
    </location>
</feature>
<name>A0A1F6B1G5_9BACT</name>
<dbReference type="STRING" id="1798396.A2973_01835"/>
<reference evidence="9 10" key="1">
    <citation type="journal article" date="2016" name="Nat. Commun.">
        <title>Thousands of microbial genomes shed light on interconnected biogeochemical processes in an aquifer system.</title>
        <authorList>
            <person name="Anantharaman K."/>
            <person name="Brown C.T."/>
            <person name="Hug L.A."/>
            <person name="Sharon I."/>
            <person name="Castelle C.J."/>
            <person name="Probst A.J."/>
            <person name="Thomas B.C."/>
            <person name="Singh A."/>
            <person name="Wilkins M.J."/>
            <person name="Karaoz U."/>
            <person name="Brodie E.L."/>
            <person name="Williams K.H."/>
            <person name="Hubbard S.S."/>
            <person name="Banfield J.F."/>
        </authorList>
    </citation>
    <scope>NUCLEOTIDE SEQUENCE [LARGE SCALE GENOMIC DNA]</scope>
</reference>
<dbReference type="PANTHER" id="PTHR33908:SF11">
    <property type="entry name" value="MEMBRANE PROTEIN"/>
    <property type="match status" value="1"/>
</dbReference>
<evidence type="ECO:0000256" key="7">
    <source>
        <dbReference type="ARBA" id="ARBA00023136"/>
    </source>
</evidence>
<feature type="transmembrane region" description="Helical" evidence="8">
    <location>
        <begin position="147"/>
        <end position="165"/>
    </location>
</feature>
<evidence type="ECO:0000256" key="1">
    <source>
        <dbReference type="ARBA" id="ARBA00004651"/>
    </source>
</evidence>
<comment type="subcellular location">
    <subcellularLocation>
        <location evidence="1">Cell membrane</location>
        <topology evidence="1">Multi-pass membrane protein</topology>
    </subcellularLocation>
</comment>
<sequence length="500" mass="56512">MKGLTHKRVFRFFRGRLLFVAGAILVAAVAVSVGWSGYWYQFDGDELFHANVVYVMAKGLVPYRDFFMVYTPVFHWIMTPLFRIWGFSLNTVGYIRLFFIAGFFLRLAIVSLVLWTVWNRRIAWLFIVLILADPLSTFSGMQIRPDAVMLLLYTIAVYVLVLGLRTGKLRFWFLSGLLLGASVFLLLKAIPLVVSTLGVIGFIALRKKMYKHIGTALLGLVLPIGALVAYATYRGILWPMVQEVLLDPVPLFRLAAAPPPNFFWGPDNVYIFGLTGKPITWLYVWVLPFLAFCGVFVTVLSHIQETQPVRFQVSVRVALVVSYILQWFVILYGPAAFVQYFLPLQTFSAVFAAIALDRLLGASREKGNQRLVEIAVGAILVVFSVGSIRSNVSRSTMNGVAQRQRYERLWRAIPPDEPVYTGLLFRLPAYPLLSGSFIGDHPGSILSRLGDIKTHLVTKDVRYVVIDDYYLSFLPANAAGYIKENFIKTDIPELLIRRKD</sequence>
<feature type="transmembrane region" description="Helical" evidence="8">
    <location>
        <begin position="313"/>
        <end position="334"/>
    </location>
</feature>
<evidence type="ECO:0000256" key="5">
    <source>
        <dbReference type="ARBA" id="ARBA00022692"/>
    </source>
</evidence>
<feature type="transmembrane region" description="Helical" evidence="8">
    <location>
        <begin position="66"/>
        <end position="85"/>
    </location>
</feature>
<evidence type="ECO:0000256" key="6">
    <source>
        <dbReference type="ARBA" id="ARBA00022989"/>
    </source>
</evidence>
<feature type="transmembrane region" description="Helical" evidence="8">
    <location>
        <begin position="17"/>
        <end position="40"/>
    </location>
</feature>
<dbReference type="GO" id="GO:0016763">
    <property type="term" value="F:pentosyltransferase activity"/>
    <property type="evidence" value="ECO:0007669"/>
    <property type="project" value="TreeGrafter"/>
</dbReference>
<feature type="transmembrane region" description="Helical" evidence="8">
    <location>
        <begin position="216"/>
        <end position="236"/>
    </location>
</feature>
<keyword evidence="2" id="KW-1003">Cell membrane</keyword>
<keyword evidence="7 8" id="KW-0472">Membrane</keyword>
<evidence type="ECO:0000256" key="3">
    <source>
        <dbReference type="ARBA" id="ARBA00022676"/>
    </source>
</evidence>
<feature type="transmembrane region" description="Helical" evidence="8">
    <location>
        <begin position="122"/>
        <end position="140"/>
    </location>
</feature>
<dbReference type="InterPro" id="IPR050297">
    <property type="entry name" value="LipidA_mod_glycosyltrf_83"/>
</dbReference>
<keyword evidence="3" id="KW-0328">Glycosyltransferase</keyword>
<keyword evidence="6 8" id="KW-1133">Transmembrane helix</keyword>
<evidence type="ECO:0000256" key="4">
    <source>
        <dbReference type="ARBA" id="ARBA00022679"/>
    </source>
</evidence>
<dbReference type="GO" id="GO:0005886">
    <property type="term" value="C:plasma membrane"/>
    <property type="evidence" value="ECO:0007669"/>
    <property type="project" value="UniProtKB-SubCell"/>
</dbReference>
<dbReference type="Proteomes" id="UP000176409">
    <property type="component" value="Unassembled WGS sequence"/>
</dbReference>
<gene>
    <name evidence="9" type="ORF">A2973_01835</name>
</gene>
<feature type="transmembrane region" description="Helical" evidence="8">
    <location>
        <begin position="282"/>
        <end position="301"/>
    </location>
</feature>
<keyword evidence="5 8" id="KW-0812">Transmembrane</keyword>
<evidence type="ECO:0000256" key="8">
    <source>
        <dbReference type="SAM" id="Phobius"/>
    </source>
</evidence>
<evidence type="ECO:0008006" key="11">
    <source>
        <dbReference type="Google" id="ProtNLM"/>
    </source>
</evidence>
<dbReference type="GO" id="GO:0009103">
    <property type="term" value="P:lipopolysaccharide biosynthetic process"/>
    <property type="evidence" value="ECO:0007669"/>
    <property type="project" value="UniProtKB-ARBA"/>
</dbReference>
<dbReference type="AlphaFoldDB" id="A0A1F6B1G5"/>
<feature type="transmembrane region" description="Helical" evidence="8">
    <location>
        <begin position="371"/>
        <end position="388"/>
    </location>
</feature>
<comment type="caution">
    <text evidence="9">The sequence shown here is derived from an EMBL/GenBank/DDBJ whole genome shotgun (WGS) entry which is preliminary data.</text>
</comment>
<protein>
    <recommendedName>
        <fullName evidence="11">Glycosyltransferase RgtA/B/C/D-like domain-containing protein</fullName>
    </recommendedName>
</protein>
<accession>A0A1F6B1G5</accession>
<feature type="transmembrane region" description="Helical" evidence="8">
    <location>
        <begin position="97"/>
        <end position="116"/>
    </location>
</feature>
<evidence type="ECO:0000313" key="10">
    <source>
        <dbReference type="Proteomes" id="UP000176409"/>
    </source>
</evidence>
<dbReference type="EMBL" id="MFJZ01000004">
    <property type="protein sequence ID" value="OGG30765.1"/>
    <property type="molecule type" value="Genomic_DNA"/>
</dbReference>
<evidence type="ECO:0000313" key="9">
    <source>
        <dbReference type="EMBL" id="OGG30765.1"/>
    </source>
</evidence>